<dbReference type="AlphaFoldDB" id="S3XF11"/>
<dbReference type="PATRIC" id="fig|883165.3.peg.1228"/>
<dbReference type="Gene3D" id="3.30.565.10">
    <property type="entry name" value="Histidine kinase-like ATPase, C-terminal domain"/>
    <property type="match status" value="1"/>
</dbReference>
<dbReference type="Proteomes" id="UP000014539">
    <property type="component" value="Unassembled WGS sequence"/>
</dbReference>
<sequence length="457" mass="53180">MKSYFEPTGRLIMSIGKDLIKDLPAAIVELVKNAYDADATNVIITYRKNKDSLEIIVKDDGHGMSKDTVIGTWMVPSTDYKLRKKTSPKGRIYQGKKGIGRYAVSLLGNKLKLSTVNNGIRTIAFFNWSDFNTNKKLSDIPVYIETEKTNEGSGTILYITNEIGNDLSEKISDEDTKKIEIELSRLLYDKTDFNIEVCYENFFDDLNKNVCKVIEPVEFYDTCHYRLVGVINKDFSYELKYFNYYLDEEKIIDGQIDIFLKERLKKCGKVKIDYRVYDKDPEGIEIITNFINNTQDARYTKTDIRNILKEQSGISIYRNGFRIRPYGDQGYDWLNLDAQRVQNPSLSIGSEQINGRISIEDEEKSGLKEKSARDGLYENDSYWTLQKIANFALSILEKERFKYRRDNKPKKKDKPLEKLFDFSNVKLNVEKSIEKTRKQLKKSPEKQEEIFKLLIKK</sequence>
<evidence type="ECO:0000313" key="2">
    <source>
        <dbReference type="Proteomes" id="UP000014539"/>
    </source>
</evidence>
<evidence type="ECO:0000313" key="1">
    <source>
        <dbReference type="EMBL" id="EPH07957.1"/>
    </source>
</evidence>
<keyword evidence="2" id="KW-1185">Reference proteome</keyword>
<gene>
    <name evidence="1" type="ORF">HMPREF9309_01212</name>
</gene>
<name>S3XF11_9BACT</name>
<accession>S3XF11</accession>
<proteinExistence type="predicted"/>
<dbReference type="InterPro" id="IPR036890">
    <property type="entry name" value="HATPase_C_sf"/>
</dbReference>
<evidence type="ECO:0008006" key="3">
    <source>
        <dbReference type="Google" id="ProtNLM"/>
    </source>
</evidence>
<dbReference type="RefSeq" id="WP_016647067.1">
    <property type="nucleotide sequence ID" value="NZ_KE340327.1"/>
</dbReference>
<organism evidence="1 2">
    <name type="scientific">Campylobacter ureolyticus ACS-301-V-Sch3b</name>
    <dbReference type="NCBI Taxonomy" id="883165"/>
    <lineage>
        <taxon>Bacteria</taxon>
        <taxon>Pseudomonadati</taxon>
        <taxon>Campylobacterota</taxon>
        <taxon>Epsilonproteobacteria</taxon>
        <taxon>Campylobacterales</taxon>
        <taxon>Campylobacteraceae</taxon>
        <taxon>Campylobacter</taxon>
    </lineage>
</organism>
<comment type="caution">
    <text evidence="1">The sequence shown here is derived from an EMBL/GenBank/DDBJ whole genome shotgun (WGS) entry which is preliminary data.</text>
</comment>
<dbReference type="SUPFAM" id="SSF55874">
    <property type="entry name" value="ATPase domain of HSP90 chaperone/DNA topoisomerase II/histidine kinase"/>
    <property type="match status" value="1"/>
</dbReference>
<dbReference type="HOGENOM" id="CLU_598108_0_0_7"/>
<protein>
    <recommendedName>
        <fullName evidence="3">Histidine kinase/HSP90-like ATPase domain-containing protein</fullName>
    </recommendedName>
</protein>
<dbReference type="Pfam" id="PF13589">
    <property type="entry name" value="HATPase_c_3"/>
    <property type="match status" value="1"/>
</dbReference>
<dbReference type="EMBL" id="AGYD01000011">
    <property type="protein sequence ID" value="EPH07957.1"/>
    <property type="molecule type" value="Genomic_DNA"/>
</dbReference>
<reference evidence="1 2" key="1">
    <citation type="submission" date="2013-06" db="EMBL/GenBank/DDBJ databases">
        <title>The Genome Sequence of Campylobacter ureolyticus ACS-301-V-SCH3B.</title>
        <authorList>
            <consortium name="The Broad Institute Genomics Platform"/>
            <person name="Earl A."/>
            <person name="Ward D."/>
            <person name="Feldgarden M."/>
            <person name="Gevers D."/>
            <person name="Saerens B."/>
            <person name="Vaneechoutte M."/>
            <person name="Walker B."/>
            <person name="Young S."/>
            <person name="Zeng Q."/>
            <person name="Gargeya S."/>
            <person name="Fitzgerald M."/>
            <person name="Haas B."/>
            <person name="Abouelleil A."/>
            <person name="Allen A.W."/>
            <person name="Alvarado L."/>
            <person name="Arachchi H.M."/>
            <person name="Berlin A.M."/>
            <person name="Chapman S.B."/>
            <person name="Gainer-Dewar J."/>
            <person name="Goldberg J."/>
            <person name="Griggs A."/>
            <person name="Gujja S."/>
            <person name="Hansen M."/>
            <person name="Howarth C."/>
            <person name="Imamovic A."/>
            <person name="Ireland A."/>
            <person name="Larimer J."/>
            <person name="McCowan C."/>
            <person name="Murphy C."/>
            <person name="Pearson M."/>
            <person name="Poon T.W."/>
            <person name="Priest M."/>
            <person name="Roberts A."/>
            <person name="Saif S."/>
            <person name="Shea T."/>
            <person name="Sisk P."/>
            <person name="Sykes S."/>
            <person name="Wortman J."/>
            <person name="Nusbaum C."/>
            <person name="Birren B."/>
        </authorList>
    </citation>
    <scope>NUCLEOTIDE SEQUENCE [LARGE SCALE GENOMIC DNA]</scope>
    <source>
        <strain evidence="1 2">ACS-301-V-Sch3b</strain>
    </source>
</reference>